<feature type="domain" description="DUF7281" evidence="1">
    <location>
        <begin position="102"/>
        <end position="263"/>
    </location>
</feature>
<dbReference type="RefSeq" id="WP_371438929.1">
    <property type="nucleotide sequence ID" value="NZ_JBHSRS010000016.1"/>
</dbReference>
<proteinExistence type="predicted"/>
<sequence>MNPRIVDFLRRLIADGVVERRNGEIADRLASVEGIGKIKGARVLYTDEDHAKIRNLLTSRGFDIAAPAGDFSRSNSPRGSSEKSGALRVSDDLVAVVPIAMPAFQHLPGSVLTLGSHAAQALPYEVLLVSENLEPMLQMHTYSWMGTYTRGRPTLALFRGAPGYFRTDVAARLIQRDTRPTLAFFDFDPKGLSMAASLPRRESLCMPPWPNLLTATKENRRSNLFTQSIHASRPHLDHSGHDEEIALAWSRLKELSLGLDQEHFPR</sequence>
<dbReference type="InterPro" id="IPR055705">
    <property type="entry name" value="DUF7281"/>
</dbReference>
<gene>
    <name evidence="2" type="ORF">ACFQND_07430</name>
</gene>
<keyword evidence="3" id="KW-1185">Reference proteome</keyword>
<dbReference type="Pfam" id="PF23947">
    <property type="entry name" value="DUF7281"/>
    <property type="match status" value="1"/>
</dbReference>
<dbReference type="EMBL" id="JBHSRS010000016">
    <property type="protein sequence ID" value="MFC6281060.1"/>
    <property type="molecule type" value="Genomic_DNA"/>
</dbReference>
<accession>A0ABW1TW05</accession>
<evidence type="ECO:0000259" key="1">
    <source>
        <dbReference type="Pfam" id="PF23947"/>
    </source>
</evidence>
<reference evidence="3" key="1">
    <citation type="journal article" date="2019" name="Int. J. Syst. Evol. Microbiol.">
        <title>The Global Catalogue of Microorganisms (GCM) 10K type strain sequencing project: providing services to taxonomists for standard genome sequencing and annotation.</title>
        <authorList>
            <consortium name="The Broad Institute Genomics Platform"/>
            <consortium name="The Broad Institute Genome Sequencing Center for Infectious Disease"/>
            <person name="Wu L."/>
            <person name="Ma J."/>
        </authorList>
    </citation>
    <scope>NUCLEOTIDE SEQUENCE [LARGE SCALE GENOMIC DNA]</scope>
    <source>
        <strain evidence="3">CCUG 39402</strain>
    </source>
</reference>
<evidence type="ECO:0000313" key="3">
    <source>
        <dbReference type="Proteomes" id="UP001596270"/>
    </source>
</evidence>
<organism evidence="2 3">
    <name type="scientific">Polaromonas aquatica</name>
    <dbReference type="NCBI Taxonomy" id="332657"/>
    <lineage>
        <taxon>Bacteria</taxon>
        <taxon>Pseudomonadati</taxon>
        <taxon>Pseudomonadota</taxon>
        <taxon>Betaproteobacteria</taxon>
        <taxon>Burkholderiales</taxon>
        <taxon>Comamonadaceae</taxon>
        <taxon>Polaromonas</taxon>
    </lineage>
</organism>
<comment type="caution">
    <text evidence="2">The sequence shown here is derived from an EMBL/GenBank/DDBJ whole genome shotgun (WGS) entry which is preliminary data.</text>
</comment>
<protein>
    <recommendedName>
        <fullName evidence="1">DUF7281 domain-containing protein</fullName>
    </recommendedName>
</protein>
<dbReference type="Proteomes" id="UP001596270">
    <property type="component" value="Unassembled WGS sequence"/>
</dbReference>
<name>A0ABW1TW05_9BURK</name>
<evidence type="ECO:0000313" key="2">
    <source>
        <dbReference type="EMBL" id="MFC6281060.1"/>
    </source>
</evidence>